<evidence type="ECO:0000313" key="1">
    <source>
        <dbReference type="EMBL" id="JAE29604.1"/>
    </source>
</evidence>
<protein>
    <submittedName>
        <fullName evidence="1">Uncharacterized protein</fullName>
    </submittedName>
</protein>
<reference evidence="1" key="2">
    <citation type="journal article" date="2015" name="Data Brief">
        <title>Shoot transcriptome of the giant reed, Arundo donax.</title>
        <authorList>
            <person name="Barrero R.A."/>
            <person name="Guerrero F.D."/>
            <person name="Moolhuijzen P."/>
            <person name="Goolsby J.A."/>
            <person name="Tidwell J."/>
            <person name="Bellgard S.E."/>
            <person name="Bellgard M.I."/>
        </authorList>
    </citation>
    <scope>NUCLEOTIDE SEQUENCE</scope>
    <source>
        <tissue evidence="1">Shoot tissue taken approximately 20 cm above the soil surface</tissue>
    </source>
</reference>
<proteinExistence type="predicted"/>
<name>A0A0A9H1F5_ARUDO</name>
<reference evidence="1" key="1">
    <citation type="submission" date="2014-09" db="EMBL/GenBank/DDBJ databases">
        <authorList>
            <person name="Magalhaes I.L.F."/>
            <person name="Oliveira U."/>
            <person name="Santos F.R."/>
            <person name="Vidigal T.H.D.A."/>
            <person name="Brescovit A.D."/>
            <person name="Santos A.J."/>
        </authorList>
    </citation>
    <scope>NUCLEOTIDE SEQUENCE</scope>
    <source>
        <tissue evidence="1">Shoot tissue taken approximately 20 cm above the soil surface</tissue>
    </source>
</reference>
<sequence length="45" mass="5011">MQATMQARSCIRLAQGFPPWCCKGLSSRSLILSEKHITIGSLDFK</sequence>
<organism evidence="1">
    <name type="scientific">Arundo donax</name>
    <name type="common">Giant reed</name>
    <name type="synonym">Donax arundinaceus</name>
    <dbReference type="NCBI Taxonomy" id="35708"/>
    <lineage>
        <taxon>Eukaryota</taxon>
        <taxon>Viridiplantae</taxon>
        <taxon>Streptophyta</taxon>
        <taxon>Embryophyta</taxon>
        <taxon>Tracheophyta</taxon>
        <taxon>Spermatophyta</taxon>
        <taxon>Magnoliopsida</taxon>
        <taxon>Liliopsida</taxon>
        <taxon>Poales</taxon>
        <taxon>Poaceae</taxon>
        <taxon>PACMAD clade</taxon>
        <taxon>Arundinoideae</taxon>
        <taxon>Arundineae</taxon>
        <taxon>Arundo</taxon>
    </lineage>
</organism>
<dbReference type="AlphaFoldDB" id="A0A0A9H1F5"/>
<accession>A0A0A9H1F5</accession>
<dbReference type="EMBL" id="GBRH01168292">
    <property type="protein sequence ID" value="JAE29604.1"/>
    <property type="molecule type" value="Transcribed_RNA"/>
</dbReference>